<dbReference type="GO" id="GO:0004817">
    <property type="term" value="F:cysteine-tRNA ligase activity"/>
    <property type="evidence" value="ECO:0007669"/>
    <property type="project" value="UniProtKB-UniRule"/>
</dbReference>
<dbReference type="Pfam" id="PF09190">
    <property type="entry name" value="DALR_2"/>
    <property type="match status" value="1"/>
</dbReference>
<keyword evidence="5 13" id="KW-0436">Ligase</keyword>
<dbReference type="SUPFAM" id="SSF47323">
    <property type="entry name" value="Anticodon-binding domain of a subclass of class I aminoacyl-tRNA synthetases"/>
    <property type="match status" value="1"/>
</dbReference>
<reference evidence="16" key="1">
    <citation type="journal article" date="2021" name="PeerJ">
        <title>Extensive microbial diversity within the chicken gut microbiome revealed by metagenomics and culture.</title>
        <authorList>
            <person name="Gilroy R."/>
            <person name="Ravi A."/>
            <person name="Getino M."/>
            <person name="Pursley I."/>
            <person name="Horton D.L."/>
            <person name="Alikhan N.F."/>
            <person name="Baker D."/>
            <person name="Gharbi K."/>
            <person name="Hall N."/>
            <person name="Watson M."/>
            <person name="Adriaenssens E.M."/>
            <person name="Foster-Nyarko E."/>
            <person name="Jarju S."/>
            <person name="Secka A."/>
            <person name="Antonio M."/>
            <person name="Oren A."/>
            <person name="Chaudhuri R.R."/>
            <person name="La Ragione R."/>
            <person name="Hildebrand F."/>
            <person name="Pallen M.J."/>
        </authorList>
    </citation>
    <scope>NUCLEOTIDE SEQUENCE</scope>
    <source>
        <strain evidence="16">CHK173-2119</strain>
    </source>
</reference>
<evidence type="ECO:0000256" key="8">
    <source>
        <dbReference type="ARBA" id="ARBA00022833"/>
    </source>
</evidence>
<evidence type="ECO:0000256" key="9">
    <source>
        <dbReference type="ARBA" id="ARBA00022840"/>
    </source>
</evidence>
<dbReference type="GO" id="GO:0008270">
    <property type="term" value="F:zinc ion binding"/>
    <property type="evidence" value="ECO:0007669"/>
    <property type="project" value="UniProtKB-UniRule"/>
</dbReference>
<dbReference type="PRINTS" id="PR00983">
    <property type="entry name" value="TRNASYNTHCYS"/>
</dbReference>
<dbReference type="GO" id="GO:0005524">
    <property type="term" value="F:ATP binding"/>
    <property type="evidence" value="ECO:0007669"/>
    <property type="project" value="UniProtKB-UniRule"/>
</dbReference>
<comment type="caution">
    <text evidence="16">The sequence shown here is derived from an EMBL/GenBank/DDBJ whole genome shotgun (WGS) entry which is preliminary data.</text>
</comment>
<feature type="binding site" evidence="13">
    <location>
        <position position="241"/>
    </location>
    <ligand>
        <name>Zn(2+)</name>
        <dbReference type="ChEBI" id="CHEBI:29105"/>
    </ligand>
</feature>
<evidence type="ECO:0000313" key="16">
    <source>
        <dbReference type="EMBL" id="HJE15150.1"/>
    </source>
</evidence>
<feature type="binding site" evidence="13">
    <location>
        <position position="237"/>
    </location>
    <ligand>
        <name>Zn(2+)</name>
        <dbReference type="ChEBI" id="CHEBI:29105"/>
    </ligand>
</feature>
<comment type="similarity">
    <text evidence="2 13">Belongs to the class-I aminoacyl-tRNA synthetase family.</text>
</comment>
<dbReference type="GO" id="GO:0005829">
    <property type="term" value="C:cytosol"/>
    <property type="evidence" value="ECO:0007669"/>
    <property type="project" value="TreeGrafter"/>
</dbReference>
<evidence type="ECO:0000256" key="12">
    <source>
        <dbReference type="ARBA" id="ARBA00047398"/>
    </source>
</evidence>
<dbReference type="SUPFAM" id="SSF52374">
    <property type="entry name" value="Nucleotidylyl transferase"/>
    <property type="match status" value="1"/>
</dbReference>
<feature type="coiled-coil region" evidence="14">
    <location>
        <begin position="307"/>
        <end position="334"/>
    </location>
</feature>
<comment type="subunit">
    <text evidence="3 13">Monomer.</text>
</comment>
<dbReference type="InterPro" id="IPR056411">
    <property type="entry name" value="CysS_C"/>
</dbReference>
<evidence type="ECO:0000313" key="17">
    <source>
        <dbReference type="Proteomes" id="UP000774947"/>
    </source>
</evidence>
<evidence type="ECO:0000256" key="4">
    <source>
        <dbReference type="ARBA" id="ARBA00022490"/>
    </source>
</evidence>
<evidence type="ECO:0000256" key="5">
    <source>
        <dbReference type="ARBA" id="ARBA00022598"/>
    </source>
</evidence>
<protein>
    <recommendedName>
        <fullName evidence="13">Cysteine--tRNA ligase</fullName>
        <ecNumber evidence="13">6.1.1.16</ecNumber>
    </recommendedName>
    <alternativeName>
        <fullName evidence="13">Cysteinyl-tRNA synthetase</fullName>
        <shortName evidence="13">CysRS</shortName>
    </alternativeName>
</protein>
<keyword evidence="7 13" id="KW-0547">Nucleotide-binding</keyword>
<dbReference type="Gene3D" id="1.20.120.1910">
    <property type="entry name" value="Cysteine-tRNA ligase, C-terminal anti-codon recognition domain"/>
    <property type="match status" value="1"/>
</dbReference>
<proteinExistence type="inferred from homology"/>
<keyword evidence="14" id="KW-0175">Coiled coil</keyword>
<dbReference type="GO" id="GO:0006423">
    <property type="term" value="P:cysteinyl-tRNA aminoacylation"/>
    <property type="evidence" value="ECO:0007669"/>
    <property type="project" value="UniProtKB-UniRule"/>
</dbReference>
<dbReference type="HAMAP" id="MF_00041">
    <property type="entry name" value="Cys_tRNA_synth"/>
    <property type="match status" value="1"/>
</dbReference>
<evidence type="ECO:0000256" key="3">
    <source>
        <dbReference type="ARBA" id="ARBA00011245"/>
    </source>
</evidence>
<name>A0A921DUP9_9LACO</name>
<feature type="binding site" evidence="13">
    <location>
        <position position="28"/>
    </location>
    <ligand>
        <name>Zn(2+)</name>
        <dbReference type="ChEBI" id="CHEBI:29105"/>
    </ligand>
</feature>
<sequence length="468" mass="52902">MLQVYNTMTRQMEPFKTIEPDVVKMYVCGPTVYNYIHIGNARSAVAFDTIRRYLEFCGYRVDYISNFTDIGDKLARTSASENISVAAVAAKYIAYFDEDTAALNIKPATFHPRATDNISDIIRFIEDLIAKGYAYESDGDVYFRARRFKDYGELSHQSLDRLEVGASERTADEETARKEDPIDFALWKGQKADEVAWDSPWGAGSPGWHIECSVMSGKYLGETIDIHGGGEDLAFPHHENEIAQSEAHTGKKFVNYWLHNGFVTIGNDDEKMSKSLGNFITAHEALQKFDHQALRFFMSATHYRRPIRYTEAAIEEAQNEVQRFKIARANLLYRRKDSKAGSDAKITALVADYRNKFIAAMDDDFNVQNGLAVVHEFVGEMNQYAVAETVHLDSLIDLVQQLEAFLLIFGVDLTVTESLDSDVADLIVQRDAARANKDYATSDAIRDELAQRGVVLEDTPQGTRWRLK</sequence>
<dbReference type="CDD" id="cd00672">
    <property type="entry name" value="CysRS_core"/>
    <property type="match status" value="1"/>
</dbReference>
<reference evidence="16" key="2">
    <citation type="submission" date="2021-09" db="EMBL/GenBank/DDBJ databases">
        <authorList>
            <person name="Gilroy R."/>
        </authorList>
    </citation>
    <scope>NUCLEOTIDE SEQUENCE</scope>
    <source>
        <strain evidence="16">CHK173-2119</strain>
    </source>
</reference>
<dbReference type="Pfam" id="PF01406">
    <property type="entry name" value="tRNA-synt_1e"/>
    <property type="match status" value="1"/>
</dbReference>
<dbReference type="PANTHER" id="PTHR10890:SF3">
    <property type="entry name" value="CYSTEINE--TRNA LIGASE, CYTOPLASMIC"/>
    <property type="match status" value="1"/>
</dbReference>
<dbReference type="SMART" id="SM00840">
    <property type="entry name" value="DALR_2"/>
    <property type="match status" value="1"/>
</dbReference>
<dbReference type="AlphaFoldDB" id="A0A921DUP9"/>
<evidence type="ECO:0000256" key="7">
    <source>
        <dbReference type="ARBA" id="ARBA00022741"/>
    </source>
</evidence>
<evidence type="ECO:0000256" key="13">
    <source>
        <dbReference type="HAMAP-Rule" id="MF_00041"/>
    </source>
</evidence>
<dbReference type="Pfam" id="PF23493">
    <property type="entry name" value="CysS_C"/>
    <property type="match status" value="1"/>
</dbReference>
<dbReference type="Proteomes" id="UP000774947">
    <property type="component" value="Unassembled WGS sequence"/>
</dbReference>
<dbReference type="InterPro" id="IPR024909">
    <property type="entry name" value="Cys-tRNA/MSH_ligase"/>
</dbReference>
<keyword evidence="9 13" id="KW-0067">ATP-binding</keyword>
<evidence type="ECO:0000256" key="14">
    <source>
        <dbReference type="SAM" id="Coils"/>
    </source>
</evidence>
<keyword evidence="10 13" id="KW-0648">Protein biosynthesis</keyword>
<feature type="short sequence motif" description="'HIGH' region" evidence="13">
    <location>
        <begin position="30"/>
        <end position="40"/>
    </location>
</feature>
<dbReference type="FunFam" id="3.40.50.620:FF:000130">
    <property type="entry name" value="Cysteine--tRNA ligase"/>
    <property type="match status" value="1"/>
</dbReference>
<keyword evidence="6 13" id="KW-0479">Metal-binding</keyword>
<dbReference type="InterPro" id="IPR032678">
    <property type="entry name" value="tRNA-synt_1_cat_dom"/>
</dbReference>
<dbReference type="EC" id="6.1.1.16" evidence="13"/>
<accession>A0A921DUP9</accession>
<comment type="cofactor">
    <cofactor evidence="13">
        <name>Zn(2+)</name>
        <dbReference type="ChEBI" id="CHEBI:29105"/>
    </cofactor>
    <text evidence="13">Binds 1 zinc ion per subunit.</text>
</comment>
<dbReference type="InterPro" id="IPR015803">
    <property type="entry name" value="Cys-tRNA-ligase"/>
</dbReference>
<evidence type="ECO:0000256" key="2">
    <source>
        <dbReference type="ARBA" id="ARBA00005594"/>
    </source>
</evidence>
<evidence type="ECO:0000256" key="10">
    <source>
        <dbReference type="ARBA" id="ARBA00022917"/>
    </source>
</evidence>
<dbReference type="InterPro" id="IPR015273">
    <property type="entry name" value="Cys-tRNA-synt_Ia_DALR"/>
</dbReference>
<dbReference type="EMBL" id="DYXY01000093">
    <property type="protein sequence ID" value="HJE15150.1"/>
    <property type="molecule type" value="Genomic_DNA"/>
</dbReference>
<keyword evidence="11 13" id="KW-0030">Aminoacyl-tRNA synthetase</keyword>
<dbReference type="PANTHER" id="PTHR10890">
    <property type="entry name" value="CYSTEINYL-TRNA SYNTHETASE"/>
    <property type="match status" value="1"/>
</dbReference>
<feature type="binding site" evidence="13">
    <location>
        <position position="212"/>
    </location>
    <ligand>
        <name>Zn(2+)</name>
        <dbReference type="ChEBI" id="CHEBI:29105"/>
    </ligand>
</feature>
<evidence type="ECO:0000256" key="6">
    <source>
        <dbReference type="ARBA" id="ARBA00022723"/>
    </source>
</evidence>
<dbReference type="NCBIfam" id="TIGR00435">
    <property type="entry name" value="cysS"/>
    <property type="match status" value="1"/>
</dbReference>
<feature type="short sequence motif" description="'KMSKS' region" evidence="13">
    <location>
        <begin position="271"/>
        <end position="275"/>
    </location>
</feature>
<feature type="binding site" evidence="13">
    <location>
        <position position="274"/>
    </location>
    <ligand>
        <name>ATP</name>
        <dbReference type="ChEBI" id="CHEBI:30616"/>
    </ligand>
</feature>
<evidence type="ECO:0000256" key="1">
    <source>
        <dbReference type="ARBA" id="ARBA00004496"/>
    </source>
</evidence>
<dbReference type="InterPro" id="IPR014729">
    <property type="entry name" value="Rossmann-like_a/b/a_fold"/>
</dbReference>
<feature type="domain" description="Cysteinyl-tRNA synthetase class Ia DALR" evidence="15">
    <location>
        <begin position="356"/>
        <end position="420"/>
    </location>
</feature>
<keyword evidence="8 13" id="KW-0862">Zinc</keyword>
<organism evidence="16 17">
    <name type="scientific">Lapidilactobacillus dextrinicus</name>
    <dbReference type="NCBI Taxonomy" id="51664"/>
    <lineage>
        <taxon>Bacteria</taxon>
        <taxon>Bacillati</taxon>
        <taxon>Bacillota</taxon>
        <taxon>Bacilli</taxon>
        <taxon>Lactobacillales</taxon>
        <taxon>Lactobacillaceae</taxon>
        <taxon>Lapidilactobacillus</taxon>
    </lineage>
</organism>
<evidence type="ECO:0000256" key="11">
    <source>
        <dbReference type="ARBA" id="ARBA00023146"/>
    </source>
</evidence>
<comment type="catalytic activity">
    <reaction evidence="12 13">
        <text>tRNA(Cys) + L-cysteine + ATP = L-cysteinyl-tRNA(Cys) + AMP + diphosphate</text>
        <dbReference type="Rhea" id="RHEA:17773"/>
        <dbReference type="Rhea" id="RHEA-COMP:9661"/>
        <dbReference type="Rhea" id="RHEA-COMP:9679"/>
        <dbReference type="ChEBI" id="CHEBI:30616"/>
        <dbReference type="ChEBI" id="CHEBI:33019"/>
        <dbReference type="ChEBI" id="CHEBI:35235"/>
        <dbReference type="ChEBI" id="CHEBI:78442"/>
        <dbReference type="ChEBI" id="CHEBI:78517"/>
        <dbReference type="ChEBI" id="CHEBI:456215"/>
        <dbReference type="EC" id="6.1.1.16"/>
    </reaction>
</comment>
<keyword evidence="4 13" id="KW-0963">Cytoplasm</keyword>
<gene>
    <name evidence="13 16" type="primary">cysS</name>
    <name evidence="16" type="ORF">K8W17_03640</name>
</gene>
<evidence type="ECO:0000259" key="15">
    <source>
        <dbReference type="SMART" id="SM00840"/>
    </source>
</evidence>
<comment type="subcellular location">
    <subcellularLocation>
        <location evidence="1 13">Cytoplasm</location>
    </subcellularLocation>
</comment>
<dbReference type="Gene3D" id="3.40.50.620">
    <property type="entry name" value="HUPs"/>
    <property type="match status" value="1"/>
</dbReference>
<dbReference type="InterPro" id="IPR009080">
    <property type="entry name" value="tRNAsynth_Ia_anticodon-bd"/>
</dbReference>